<organism evidence="3 4">
    <name type="scientific">Apostasia shenzhenica</name>
    <dbReference type="NCBI Taxonomy" id="1088818"/>
    <lineage>
        <taxon>Eukaryota</taxon>
        <taxon>Viridiplantae</taxon>
        <taxon>Streptophyta</taxon>
        <taxon>Embryophyta</taxon>
        <taxon>Tracheophyta</taxon>
        <taxon>Spermatophyta</taxon>
        <taxon>Magnoliopsida</taxon>
        <taxon>Liliopsida</taxon>
        <taxon>Asparagales</taxon>
        <taxon>Orchidaceae</taxon>
        <taxon>Apostasioideae</taxon>
        <taxon>Apostasia</taxon>
    </lineage>
</organism>
<feature type="compositionally biased region" description="Basic and acidic residues" evidence="2">
    <location>
        <begin position="239"/>
        <end position="259"/>
    </location>
</feature>
<sequence>MVTRRTPLRRARRPLVAEMQRSLGRLFVKSLRHMGLSGGDQIWRPHLMPDLQKVQGVLGREAMAQERKAKELELRLLESERQRHLAEKCHSAMLGLKEPSHWEAEARRPVRRELLIFYGRWSLRRSSRLPSVVSSILAISASMGGGMGTFKHETKANFLSSCSADILNRRLETEREGKELGRDSGRQRNGRGKEAAHQSQAWLRESIEKGKGGGTLTPQQRRKFLSRYLVFADCARAKRENKSGKEERGTRDGPWDLKLKPLVPARPGPVIMPKPDHENDRAGPGRARPSSPVLANFSPLKLSLHRNHFLAFLLGVWLDGWNLQYTSRIVSFMCTLWQACSPSVR</sequence>
<name>A0A2I0B8P7_9ASPA</name>
<proteinExistence type="predicted"/>
<protein>
    <submittedName>
        <fullName evidence="3">Uncharacterized protein</fullName>
    </submittedName>
</protein>
<keyword evidence="1" id="KW-0175">Coiled coil</keyword>
<feature type="region of interest" description="Disordered" evidence="2">
    <location>
        <begin position="239"/>
        <end position="290"/>
    </location>
</feature>
<evidence type="ECO:0000256" key="2">
    <source>
        <dbReference type="SAM" id="MobiDB-lite"/>
    </source>
</evidence>
<keyword evidence="4" id="KW-1185">Reference proteome</keyword>
<feature type="region of interest" description="Disordered" evidence="2">
    <location>
        <begin position="173"/>
        <end position="200"/>
    </location>
</feature>
<dbReference type="Proteomes" id="UP000236161">
    <property type="component" value="Unassembled WGS sequence"/>
</dbReference>
<dbReference type="EMBL" id="KZ451906">
    <property type="protein sequence ID" value="PKA64178.1"/>
    <property type="molecule type" value="Genomic_DNA"/>
</dbReference>
<evidence type="ECO:0000313" key="4">
    <source>
        <dbReference type="Proteomes" id="UP000236161"/>
    </source>
</evidence>
<feature type="compositionally biased region" description="Basic and acidic residues" evidence="2">
    <location>
        <begin position="274"/>
        <end position="283"/>
    </location>
</feature>
<dbReference type="AlphaFoldDB" id="A0A2I0B8P7"/>
<reference evidence="3 4" key="1">
    <citation type="journal article" date="2017" name="Nature">
        <title>The Apostasia genome and the evolution of orchids.</title>
        <authorList>
            <person name="Zhang G.Q."/>
            <person name="Liu K.W."/>
            <person name="Li Z."/>
            <person name="Lohaus R."/>
            <person name="Hsiao Y.Y."/>
            <person name="Niu S.C."/>
            <person name="Wang J.Y."/>
            <person name="Lin Y.C."/>
            <person name="Xu Q."/>
            <person name="Chen L.J."/>
            <person name="Yoshida K."/>
            <person name="Fujiwara S."/>
            <person name="Wang Z.W."/>
            <person name="Zhang Y.Q."/>
            <person name="Mitsuda N."/>
            <person name="Wang M."/>
            <person name="Liu G.H."/>
            <person name="Pecoraro L."/>
            <person name="Huang H.X."/>
            <person name="Xiao X.J."/>
            <person name="Lin M."/>
            <person name="Wu X.Y."/>
            <person name="Wu W.L."/>
            <person name="Chen Y.Y."/>
            <person name="Chang S.B."/>
            <person name="Sakamoto S."/>
            <person name="Ohme-Takagi M."/>
            <person name="Yagi M."/>
            <person name="Zeng S.J."/>
            <person name="Shen C.Y."/>
            <person name="Yeh C.M."/>
            <person name="Luo Y.B."/>
            <person name="Tsai W.C."/>
            <person name="Van de Peer Y."/>
            <person name="Liu Z.J."/>
        </authorList>
    </citation>
    <scope>NUCLEOTIDE SEQUENCE [LARGE SCALE GENOMIC DNA]</scope>
    <source>
        <strain evidence="4">cv. Shenzhen</strain>
        <tissue evidence="3">Stem</tissue>
    </source>
</reference>
<feature type="compositionally biased region" description="Basic and acidic residues" evidence="2">
    <location>
        <begin position="173"/>
        <end position="196"/>
    </location>
</feature>
<evidence type="ECO:0000256" key="1">
    <source>
        <dbReference type="SAM" id="Coils"/>
    </source>
</evidence>
<feature type="coiled-coil region" evidence="1">
    <location>
        <begin position="60"/>
        <end position="87"/>
    </location>
</feature>
<evidence type="ECO:0000313" key="3">
    <source>
        <dbReference type="EMBL" id="PKA64178.1"/>
    </source>
</evidence>
<gene>
    <name evidence="3" type="ORF">AXF42_Ash005191</name>
</gene>
<accession>A0A2I0B8P7</accession>